<dbReference type="GO" id="GO:0005524">
    <property type="term" value="F:ATP binding"/>
    <property type="evidence" value="ECO:0007669"/>
    <property type="project" value="UniProtKB-KW"/>
</dbReference>
<evidence type="ECO:0000256" key="3">
    <source>
        <dbReference type="ARBA" id="ARBA00022741"/>
    </source>
</evidence>
<dbReference type="Proteomes" id="UP000324800">
    <property type="component" value="Unassembled WGS sequence"/>
</dbReference>
<dbReference type="GO" id="GO:0004674">
    <property type="term" value="F:protein serine/threonine kinase activity"/>
    <property type="evidence" value="ECO:0007669"/>
    <property type="project" value="UniProtKB-KW"/>
</dbReference>
<evidence type="ECO:0000313" key="8">
    <source>
        <dbReference type="Proteomes" id="UP000324800"/>
    </source>
</evidence>
<accession>A0A5J4UQP0</accession>
<dbReference type="Gene3D" id="1.10.510.10">
    <property type="entry name" value="Transferase(Phosphotransferase) domain 1"/>
    <property type="match status" value="1"/>
</dbReference>
<dbReference type="PANTHER" id="PTHR24350">
    <property type="entry name" value="SERINE/THREONINE-PROTEIN KINASE IAL-RELATED"/>
    <property type="match status" value="1"/>
</dbReference>
<name>A0A5J4UQP0_9EUKA</name>
<dbReference type="Pfam" id="PF00069">
    <property type="entry name" value="Pkinase"/>
    <property type="match status" value="1"/>
</dbReference>
<proteinExistence type="predicted"/>
<dbReference type="InterPro" id="IPR043136">
    <property type="entry name" value="B30.2/SPRY_sf"/>
</dbReference>
<dbReference type="InterPro" id="IPR030616">
    <property type="entry name" value="Aur-like"/>
</dbReference>
<dbReference type="OrthoDB" id="49113at2759"/>
<feature type="domain" description="Protein kinase" evidence="6">
    <location>
        <begin position="1"/>
        <end position="71"/>
    </location>
</feature>
<keyword evidence="1" id="KW-0723">Serine/threonine-protein kinase</keyword>
<dbReference type="SUPFAM" id="SSF56112">
    <property type="entry name" value="Protein kinase-like (PK-like)"/>
    <property type="match status" value="1"/>
</dbReference>
<feature type="non-terminal residue" evidence="7">
    <location>
        <position position="1"/>
    </location>
</feature>
<dbReference type="Gene3D" id="2.60.120.920">
    <property type="match status" value="1"/>
</dbReference>
<keyword evidence="4" id="KW-0418">Kinase</keyword>
<reference evidence="7 8" key="1">
    <citation type="submission" date="2019-03" db="EMBL/GenBank/DDBJ databases">
        <title>Single cell metagenomics reveals metabolic interactions within the superorganism composed of flagellate Streblomastix strix and complex community of Bacteroidetes bacteria on its surface.</title>
        <authorList>
            <person name="Treitli S.C."/>
            <person name="Kolisko M."/>
            <person name="Husnik F."/>
            <person name="Keeling P."/>
            <person name="Hampl V."/>
        </authorList>
    </citation>
    <scope>NUCLEOTIDE SEQUENCE [LARGE SCALE GENOMIC DNA]</scope>
    <source>
        <strain evidence="7">ST1C</strain>
    </source>
</reference>
<dbReference type="InterPro" id="IPR011009">
    <property type="entry name" value="Kinase-like_dom_sf"/>
</dbReference>
<dbReference type="InterPro" id="IPR000719">
    <property type="entry name" value="Prot_kinase_dom"/>
</dbReference>
<sequence>SLGIIVFQLLTNVHPFEGRSENDTIERIKRVQYDKLPDWVSSAMRDIVEAMLSFNPSKRPTTQQLMEQETIRVYLDVQEEKERALDENDRIKASILIPSSINRFAPTPIVPVGMLCHSEGTSIVHSEKNKDYCIVTYDPIITNGIMRFEGIFVNCQNWTSLGIVDSSVKFVASKEPWGDDCMNTTYKGKIVRYGGCNGDLFHINVNYGIIGNTTFEDGKTVAMELDLNSDTGKLHFFVEGKEQPISVIGIPASVRFFVQIYGKSSKFVLTKFDRLQKLSTKAINNSLQLEWGKDWDKKQQLNSMKEKEYYLSQRNKK</sequence>
<evidence type="ECO:0000256" key="1">
    <source>
        <dbReference type="ARBA" id="ARBA00022527"/>
    </source>
</evidence>
<gene>
    <name evidence="7" type="ORF">EZS28_031978</name>
</gene>
<dbReference type="PROSITE" id="PS50011">
    <property type="entry name" value="PROTEIN_KINASE_DOM"/>
    <property type="match status" value="1"/>
</dbReference>
<keyword evidence="5" id="KW-0067">ATP-binding</keyword>
<evidence type="ECO:0000256" key="4">
    <source>
        <dbReference type="ARBA" id="ARBA00022777"/>
    </source>
</evidence>
<dbReference type="AlphaFoldDB" id="A0A5J4UQP0"/>
<keyword evidence="3" id="KW-0547">Nucleotide-binding</keyword>
<evidence type="ECO:0000256" key="2">
    <source>
        <dbReference type="ARBA" id="ARBA00022679"/>
    </source>
</evidence>
<organism evidence="7 8">
    <name type="scientific">Streblomastix strix</name>
    <dbReference type="NCBI Taxonomy" id="222440"/>
    <lineage>
        <taxon>Eukaryota</taxon>
        <taxon>Metamonada</taxon>
        <taxon>Preaxostyla</taxon>
        <taxon>Oxymonadida</taxon>
        <taxon>Streblomastigidae</taxon>
        <taxon>Streblomastix</taxon>
    </lineage>
</organism>
<evidence type="ECO:0000259" key="6">
    <source>
        <dbReference type="PROSITE" id="PS50011"/>
    </source>
</evidence>
<keyword evidence="2" id="KW-0808">Transferase</keyword>
<protein>
    <recommendedName>
        <fullName evidence="6">Protein kinase domain-containing protein</fullName>
    </recommendedName>
</protein>
<dbReference type="EMBL" id="SNRW01013550">
    <property type="protein sequence ID" value="KAA6372494.1"/>
    <property type="molecule type" value="Genomic_DNA"/>
</dbReference>
<evidence type="ECO:0000313" key="7">
    <source>
        <dbReference type="EMBL" id="KAA6372494.1"/>
    </source>
</evidence>
<evidence type="ECO:0000256" key="5">
    <source>
        <dbReference type="ARBA" id="ARBA00022840"/>
    </source>
</evidence>
<comment type="caution">
    <text evidence="7">The sequence shown here is derived from an EMBL/GenBank/DDBJ whole genome shotgun (WGS) entry which is preliminary data.</text>
</comment>